<sequence>MAGGWAGLSRAPAGPSVGAVTTTELGDRRARRTARPLHLLVCRPEHFTVSYEINPWMDRAQPVDAALALAQWETLVATLRRLGHTVDVVPATPGLPDMVYAANGALITPGGTVGVRFAHPERAGEAEAFATWLEANGYGPVHRPVETNEGEGDLLPVGGHLLAGHGFRTTRAAHDELSRVLGRPVTSLRLVDPRFYHLDTALTVLDDDPAHPDVAYFPGAFDAASRAVLAELFPDALTTDEGTAAVLGMNAVSDGHRVVLSPRAVRYAEQLRGRGYEPVPVDLSELLKGGGGPKCCVLVVRA</sequence>
<dbReference type="GO" id="GO:0016597">
    <property type="term" value="F:amino acid binding"/>
    <property type="evidence" value="ECO:0007669"/>
    <property type="project" value="TreeGrafter"/>
</dbReference>
<gene>
    <name evidence="5" type="ordered locus">Krad_1316</name>
</gene>
<dbReference type="GO" id="GO:0016403">
    <property type="term" value="F:dimethylargininase activity"/>
    <property type="evidence" value="ECO:0007669"/>
    <property type="project" value="TreeGrafter"/>
</dbReference>
<dbReference type="Gene3D" id="3.75.10.10">
    <property type="entry name" value="L-arginine/glycine Amidinotransferase, Chain A"/>
    <property type="match status" value="1"/>
</dbReference>
<comment type="similarity">
    <text evidence="1">Belongs to the DDAH family.</text>
</comment>
<keyword evidence="2" id="KW-0378">Hydrolase</keyword>
<keyword evidence="6" id="KW-1185">Reference proteome</keyword>
<dbReference type="KEGG" id="kra:Krad_1316"/>
<evidence type="ECO:0000256" key="3">
    <source>
        <dbReference type="PIRSR" id="PIRSR633199-1"/>
    </source>
</evidence>
<feature type="region of interest" description="Disordered" evidence="4">
    <location>
        <begin position="1"/>
        <end position="28"/>
    </location>
</feature>
<dbReference type="GO" id="GO:0000052">
    <property type="term" value="P:citrulline metabolic process"/>
    <property type="evidence" value="ECO:0007669"/>
    <property type="project" value="TreeGrafter"/>
</dbReference>
<dbReference type="GO" id="GO:0045429">
    <property type="term" value="P:positive regulation of nitric oxide biosynthetic process"/>
    <property type="evidence" value="ECO:0007669"/>
    <property type="project" value="TreeGrafter"/>
</dbReference>
<feature type="active site" description="Nucleophile" evidence="3">
    <location>
        <position position="295"/>
    </location>
</feature>
<dbReference type="AlphaFoldDB" id="A6W7L5"/>
<dbReference type="HOGENOM" id="CLU_057463_0_0_11"/>
<dbReference type="Proteomes" id="UP000001116">
    <property type="component" value="Chromosome"/>
</dbReference>
<dbReference type="GO" id="GO:0006525">
    <property type="term" value="P:arginine metabolic process"/>
    <property type="evidence" value="ECO:0007669"/>
    <property type="project" value="TreeGrafter"/>
</dbReference>
<dbReference type="InterPro" id="IPR033199">
    <property type="entry name" value="DDAH-like"/>
</dbReference>
<dbReference type="GO" id="GO:0016740">
    <property type="term" value="F:transferase activity"/>
    <property type="evidence" value="ECO:0007669"/>
    <property type="project" value="UniProtKB-KW"/>
</dbReference>
<dbReference type="PANTHER" id="PTHR12737">
    <property type="entry name" value="DIMETHYLARGININE DIMETHYLAMINOHYDROLASE"/>
    <property type="match status" value="1"/>
</dbReference>
<protein>
    <submittedName>
        <fullName evidence="5">Amidinotransferase</fullName>
    </submittedName>
</protein>
<dbReference type="SUPFAM" id="SSF55909">
    <property type="entry name" value="Pentein"/>
    <property type="match status" value="1"/>
</dbReference>
<evidence type="ECO:0000256" key="1">
    <source>
        <dbReference type="ARBA" id="ARBA00008532"/>
    </source>
</evidence>
<organism evidence="5 6">
    <name type="scientific">Kineococcus radiotolerans (strain ATCC BAA-149 / DSM 14245 / SRS30216)</name>
    <dbReference type="NCBI Taxonomy" id="266940"/>
    <lineage>
        <taxon>Bacteria</taxon>
        <taxon>Bacillati</taxon>
        <taxon>Actinomycetota</taxon>
        <taxon>Actinomycetes</taxon>
        <taxon>Kineosporiales</taxon>
        <taxon>Kineosporiaceae</taxon>
        <taxon>Kineococcus</taxon>
    </lineage>
</organism>
<evidence type="ECO:0000313" key="6">
    <source>
        <dbReference type="Proteomes" id="UP000001116"/>
    </source>
</evidence>
<dbReference type="EMBL" id="CP000750">
    <property type="protein sequence ID" value="ABS02804.1"/>
    <property type="molecule type" value="Genomic_DNA"/>
</dbReference>
<dbReference type="eggNOG" id="COG1834">
    <property type="taxonomic scope" value="Bacteria"/>
</dbReference>
<proteinExistence type="inferred from homology"/>
<accession>A6W7L5</accession>
<reference evidence="6" key="1">
    <citation type="journal article" date="2008" name="PLoS ONE">
        <title>Survival in nuclear waste, extreme resistance, and potential applications gleaned from the genome sequence of Kineococcus radiotolerans SRS30216.</title>
        <authorList>
            <person name="Bagwell C.E."/>
            <person name="Bhat S."/>
            <person name="Hawkins G.M."/>
            <person name="Smith B.W."/>
            <person name="Biswas T."/>
            <person name="Hoover T.R."/>
            <person name="Saunders E."/>
            <person name="Han C.S."/>
            <person name="Tsodikov O.V."/>
            <person name="Shimkets L.J."/>
        </authorList>
    </citation>
    <scope>NUCLEOTIDE SEQUENCE [LARGE SCALE GENOMIC DNA]</scope>
    <source>
        <strain evidence="6">ATCC BAA-149 / DSM 14245 / SRS30216</strain>
    </source>
</reference>
<dbReference type="STRING" id="266940.Krad_1316"/>
<name>A6W7L5_KINRD</name>
<feature type="active site" description="Proton donor" evidence="3">
    <location>
        <position position="197"/>
    </location>
</feature>
<dbReference type="PANTHER" id="PTHR12737:SF9">
    <property type="entry name" value="DIMETHYLARGININASE"/>
    <property type="match status" value="1"/>
</dbReference>
<dbReference type="NCBIfam" id="NF045659">
    <property type="entry name" value="DiMArgaseDdahMtb"/>
    <property type="match status" value="1"/>
</dbReference>
<evidence type="ECO:0000313" key="5">
    <source>
        <dbReference type="EMBL" id="ABS02804.1"/>
    </source>
</evidence>
<evidence type="ECO:0000256" key="2">
    <source>
        <dbReference type="ARBA" id="ARBA00022801"/>
    </source>
</evidence>
<evidence type="ECO:0000256" key="4">
    <source>
        <dbReference type="SAM" id="MobiDB-lite"/>
    </source>
</evidence>